<keyword evidence="1" id="KW-0812">Transmembrane</keyword>
<feature type="non-terminal residue" evidence="2">
    <location>
        <position position="1"/>
    </location>
</feature>
<protein>
    <submittedName>
        <fullName evidence="2">TGB2</fullName>
    </submittedName>
</protein>
<name>T1RS33_9VIRU</name>
<dbReference type="EMBL" id="JX912499">
    <property type="protein sequence ID" value="AGO04421.1"/>
    <property type="molecule type" value="Genomic_RNA"/>
</dbReference>
<sequence>IIEYCGPGRLNSVESKGSWGSQPWVLVILLVGAIILLSRRRASGCQCGQTH</sequence>
<organism evidence="2">
    <name type="scientific">Magnolia carlavirus</name>
    <dbReference type="NCBI Taxonomy" id="1346080"/>
    <lineage>
        <taxon>Viruses</taxon>
        <taxon>Riboviria</taxon>
        <taxon>Orthornavirae</taxon>
        <taxon>Kitrinoviricota</taxon>
        <taxon>Alsuviricetes</taxon>
        <taxon>Tymovirales</taxon>
        <taxon>Betaflexiviridae</taxon>
        <taxon>Quinvirinae</taxon>
        <taxon>Carlavirus</taxon>
    </lineage>
</organism>
<evidence type="ECO:0000256" key="1">
    <source>
        <dbReference type="SAM" id="Phobius"/>
    </source>
</evidence>
<accession>T1RS33</accession>
<evidence type="ECO:0000313" key="2">
    <source>
        <dbReference type="EMBL" id="AGO04421.1"/>
    </source>
</evidence>
<feature type="transmembrane region" description="Helical" evidence="1">
    <location>
        <begin position="19"/>
        <end position="37"/>
    </location>
</feature>
<reference evidence="2" key="1">
    <citation type="submission" date="2012-10" db="EMBL/GenBank/DDBJ databases">
        <authorList>
            <person name="Hammond J."/>
            <person name="Reinsel M.D."/>
            <person name="Olsen R.T."/>
        </authorList>
    </citation>
    <scope>NUCLEOTIDE SEQUENCE</scope>
</reference>
<keyword evidence="1" id="KW-0472">Membrane</keyword>
<proteinExistence type="predicted"/>
<keyword evidence="1" id="KW-1133">Transmembrane helix</keyword>